<evidence type="ECO:0000256" key="1">
    <source>
        <dbReference type="ARBA" id="ARBA00023015"/>
    </source>
</evidence>
<dbReference type="PRINTS" id="PR00038">
    <property type="entry name" value="HTHLUXR"/>
</dbReference>
<dbReference type="PANTHER" id="PTHR44688">
    <property type="entry name" value="DNA-BINDING TRANSCRIPTIONAL ACTIVATOR DEVR_DOSR"/>
    <property type="match status" value="1"/>
</dbReference>
<dbReference type="GO" id="GO:0006355">
    <property type="term" value="P:regulation of DNA-templated transcription"/>
    <property type="evidence" value="ECO:0007669"/>
    <property type="project" value="InterPro"/>
</dbReference>
<evidence type="ECO:0000313" key="6">
    <source>
        <dbReference type="Proteomes" id="UP000035963"/>
    </source>
</evidence>
<keyword evidence="3" id="KW-0804">Transcription</keyword>
<evidence type="ECO:0000313" key="5">
    <source>
        <dbReference type="EMBL" id="KLU20684.1"/>
    </source>
</evidence>
<dbReference type="PANTHER" id="PTHR44688:SF16">
    <property type="entry name" value="DNA-BINDING TRANSCRIPTIONAL ACTIVATOR DEVR_DOSR"/>
    <property type="match status" value="1"/>
</dbReference>
<dbReference type="SUPFAM" id="SSF46894">
    <property type="entry name" value="C-terminal effector domain of the bipartite response regulators"/>
    <property type="match status" value="1"/>
</dbReference>
<dbReference type="InterPro" id="IPR036388">
    <property type="entry name" value="WH-like_DNA-bd_sf"/>
</dbReference>
<dbReference type="Pfam" id="PF00196">
    <property type="entry name" value="GerE"/>
    <property type="match status" value="1"/>
</dbReference>
<dbReference type="GO" id="GO:0003677">
    <property type="term" value="F:DNA binding"/>
    <property type="evidence" value="ECO:0007669"/>
    <property type="project" value="UniProtKB-KW"/>
</dbReference>
<organism evidence="5 6">
    <name type="scientific">Caballeronia mineralivorans PML1(12)</name>
    <dbReference type="NCBI Taxonomy" id="908627"/>
    <lineage>
        <taxon>Bacteria</taxon>
        <taxon>Pseudomonadati</taxon>
        <taxon>Pseudomonadota</taxon>
        <taxon>Betaproteobacteria</taxon>
        <taxon>Burkholderiales</taxon>
        <taxon>Burkholderiaceae</taxon>
        <taxon>Caballeronia</taxon>
    </lineage>
</organism>
<evidence type="ECO:0000256" key="2">
    <source>
        <dbReference type="ARBA" id="ARBA00023125"/>
    </source>
</evidence>
<sequence>MTPASPIVDIQLGQLSSTAYALGAIVDAVGTPRFLPVLFEAVANFVDCDSLHLDYVQTCSTSRSICWLGSFGRNPELVERTMQLYYRSYAQSDPTFDRMQCEREVQLMQLSAQRVDTRLRSIFYDVADIHDECVAFNLTHGTQYAMSVCRARRLPPFSLRELSILKHLALIVLPLAAVHKNLVGERNAVEQGSGAPGDAIARWLNEKLTPREAHVCSAFIQGMTTPAIAQSMGVKPSTVETFAKRAFVKLQIDSRRQLLALVLKNALVGSNCSHVC</sequence>
<gene>
    <name evidence="5" type="ORF">EOS_39905</name>
</gene>
<evidence type="ECO:0000256" key="3">
    <source>
        <dbReference type="ARBA" id="ARBA00023163"/>
    </source>
</evidence>
<dbReference type="InterPro" id="IPR000792">
    <property type="entry name" value="Tscrpt_reg_LuxR_C"/>
</dbReference>
<keyword evidence="2" id="KW-0238">DNA-binding</keyword>
<keyword evidence="6" id="KW-1185">Reference proteome</keyword>
<dbReference type="RefSeq" id="WP_047897754.1">
    <property type="nucleotide sequence ID" value="NZ_AEJF01000245.1"/>
</dbReference>
<comment type="caution">
    <text evidence="5">The sequence shown here is derived from an EMBL/GenBank/DDBJ whole genome shotgun (WGS) entry which is preliminary data.</text>
</comment>
<reference evidence="5 6" key="1">
    <citation type="journal article" date="2015" name="Genome Announc.">
        <title>Draft Genome Sequence of Burkholderia sp. Strain PML1(12), an Ectomycorrhizosphere-Inhabiting Bacterium with Effective Mineral-Weathering Ability.</title>
        <authorList>
            <person name="Uroz S."/>
            <person name="Oger P."/>
        </authorList>
    </citation>
    <scope>NUCLEOTIDE SEQUENCE [LARGE SCALE GENOMIC DNA]</scope>
    <source>
        <strain evidence="6">PML1(12)</strain>
    </source>
</reference>
<dbReference type="Gene3D" id="1.10.10.10">
    <property type="entry name" value="Winged helix-like DNA-binding domain superfamily/Winged helix DNA-binding domain"/>
    <property type="match status" value="1"/>
</dbReference>
<dbReference type="Proteomes" id="UP000035963">
    <property type="component" value="Unassembled WGS sequence"/>
</dbReference>
<dbReference type="PATRIC" id="fig|908627.4.peg.8935"/>
<dbReference type="SMART" id="SM00421">
    <property type="entry name" value="HTH_LUXR"/>
    <property type="match status" value="1"/>
</dbReference>
<dbReference type="EMBL" id="AEJF01000245">
    <property type="protein sequence ID" value="KLU20684.1"/>
    <property type="molecule type" value="Genomic_DNA"/>
</dbReference>
<name>A0A0J1CJD5_9BURK</name>
<accession>A0A0J1CJD5</accession>
<dbReference type="CDD" id="cd06170">
    <property type="entry name" value="LuxR_C_like"/>
    <property type="match status" value="1"/>
</dbReference>
<dbReference type="InterPro" id="IPR016032">
    <property type="entry name" value="Sig_transdc_resp-reg_C-effctor"/>
</dbReference>
<dbReference type="PROSITE" id="PS00622">
    <property type="entry name" value="HTH_LUXR_1"/>
    <property type="match status" value="1"/>
</dbReference>
<evidence type="ECO:0000259" key="4">
    <source>
        <dbReference type="PROSITE" id="PS50043"/>
    </source>
</evidence>
<feature type="domain" description="HTH luxR-type" evidence="4">
    <location>
        <begin position="201"/>
        <end position="266"/>
    </location>
</feature>
<dbReference type="PROSITE" id="PS50043">
    <property type="entry name" value="HTH_LUXR_2"/>
    <property type="match status" value="1"/>
</dbReference>
<dbReference type="AlphaFoldDB" id="A0A0J1CJD5"/>
<dbReference type="OrthoDB" id="8587180at2"/>
<proteinExistence type="predicted"/>
<keyword evidence="1" id="KW-0805">Transcription regulation</keyword>
<protein>
    <recommendedName>
        <fullName evidence="4">HTH luxR-type domain-containing protein</fullName>
    </recommendedName>
</protein>